<sequence length="15" mass="1750">MLLDIPKMMPLAYIT</sequence>
<reference evidence="1" key="1">
    <citation type="submission" date="2014-11" db="EMBL/GenBank/DDBJ databases">
        <authorList>
            <person name="Amaro Gonzalez C."/>
        </authorList>
    </citation>
    <scope>NUCLEOTIDE SEQUENCE</scope>
</reference>
<evidence type="ECO:0000313" key="1">
    <source>
        <dbReference type="EMBL" id="JAH76525.1"/>
    </source>
</evidence>
<accession>A0A0E9VGG6</accession>
<proteinExistence type="predicted"/>
<protein>
    <submittedName>
        <fullName evidence="1">Uncharacterized protein</fullName>
    </submittedName>
</protein>
<reference evidence="1" key="2">
    <citation type="journal article" date="2015" name="Fish Shellfish Immunol.">
        <title>Early steps in the European eel (Anguilla anguilla)-Vibrio vulnificus interaction in the gills: Role of the RtxA13 toxin.</title>
        <authorList>
            <person name="Callol A."/>
            <person name="Pajuelo D."/>
            <person name="Ebbesson L."/>
            <person name="Teles M."/>
            <person name="MacKenzie S."/>
            <person name="Amaro C."/>
        </authorList>
    </citation>
    <scope>NUCLEOTIDE SEQUENCE</scope>
</reference>
<dbReference type="EMBL" id="GBXM01032052">
    <property type="protein sequence ID" value="JAH76525.1"/>
    <property type="molecule type" value="Transcribed_RNA"/>
</dbReference>
<name>A0A0E9VGG6_ANGAN</name>
<organism evidence="1">
    <name type="scientific">Anguilla anguilla</name>
    <name type="common">European freshwater eel</name>
    <name type="synonym">Muraena anguilla</name>
    <dbReference type="NCBI Taxonomy" id="7936"/>
    <lineage>
        <taxon>Eukaryota</taxon>
        <taxon>Metazoa</taxon>
        <taxon>Chordata</taxon>
        <taxon>Craniata</taxon>
        <taxon>Vertebrata</taxon>
        <taxon>Euteleostomi</taxon>
        <taxon>Actinopterygii</taxon>
        <taxon>Neopterygii</taxon>
        <taxon>Teleostei</taxon>
        <taxon>Anguilliformes</taxon>
        <taxon>Anguillidae</taxon>
        <taxon>Anguilla</taxon>
    </lineage>
</organism>